<organism evidence="1">
    <name type="scientific">freshwater metagenome</name>
    <dbReference type="NCBI Taxonomy" id="449393"/>
    <lineage>
        <taxon>unclassified sequences</taxon>
        <taxon>metagenomes</taxon>
        <taxon>ecological metagenomes</taxon>
    </lineage>
</organism>
<sequence>MRGFIAIGPLRMKHLGWGHAIGAVALALVFGSATMITSSPAQAATVWLCKPGLKSNPCAVSMGSTALYADRTTRTDIPTSPKSPRVDCFYVYPTVSNQKTGNANLNIDPEEVAVAQAQASRFQAKCKIYAPMYRQLTRSSSILHDGTPTTPADQELPYTDVKAAWKEYLTKFNKGRGVILIGHSQGTVNLTRLVKEEIDPSSTVRRKLVSAMLIGGGVLVPTGKDVGGSFKNIPACRATTQTHCVIAYNSYLTTPPQNGQFGITLKSGMRILCVNPNSLSAGATGPALPYLPTSRLAPVLPAAGFAAPSTQWVSLPGMYSTRCKSNATHTWLQVSDIGPAGDPRPHLTQTLGPAWGMHMTDISLNLGSLVSLAGKQSAAWKP</sequence>
<proteinExistence type="predicted"/>
<name>A0A6J7ET22_9ZZZZ</name>
<dbReference type="EMBL" id="CAFBLU010000060">
    <property type="protein sequence ID" value="CAB4883269.1"/>
    <property type="molecule type" value="Genomic_DNA"/>
</dbReference>
<dbReference type="InterPro" id="IPR021440">
    <property type="entry name" value="DUF3089"/>
</dbReference>
<dbReference type="AlphaFoldDB" id="A0A6J7ET22"/>
<reference evidence="1" key="1">
    <citation type="submission" date="2020-05" db="EMBL/GenBank/DDBJ databases">
        <authorList>
            <person name="Chiriac C."/>
            <person name="Salcher M."/>
            <person name="Ghai R."/>
            <person name="Kavagutti S V."/>
        </authorList>
    </citation>
    <scope>NUCLEOTIDE SEQUENCE</scope>
</reference>
<evidence type="ECO:0000313" key="1">
    <source>
        <dbReference type="EMBL" id="CAB4883269.1"/>
    </source>
</evidence>
<gene>
    <name evidence="1" type="ORF">UFOPK3444_01649</name>
</gene>
<dbReference type="Pfam" id="PF11288">
    <property type="entry name" value="DUF3089"/>
    <property type="match status" value="1"/>
</dbReference>
<protein>
    <submittedName>
        <fullName evidence="1">Unannotated protein</fullName>
    </submittedName>
</protein>
<accession>A0A6J7ET22</accession>